<organism evidence="1">
    <name type="scientific">Hexamita inflata</name>
    <dbReference type="NCBI Taxonomy" id="28002"/>
    <lineage>
        <taxon>Eukaryota</taxon>
        <taxon>Metamonada</taxon>
        <taxon>Diplomonadida</taxon>
        <taxon>Hexamitidae</taxon>
        <taxon>Hexamitinae</taxon>
        <taxon>Hexamita</taxon>
    </lineage>
</organism>
<dbReference type="EMBL" id="CAXDID020000398">
    <property type="protein sequence ID" value="CAL6087049.1"/>
    <property type="molecule type" value="Genomic_DNA"/>
</dbReference>
<sequence length="167" mass="20002">MFWVTQSTEIIQIKTTLIQSSCLYNYTQTLYKFVRTILLKFEPNIPKQYPQVQIFPMSETELDEQLFVGDMLFTNNSSIKNEITQSCLKNIFYEFKYFKESGTNMRPQHIGNRYIFQWASLLQKSWISGNFFQIISDEMLLNISQIILMKNRIIRECYGFLQFSQYK</sequence>
<proteinExistence type="predicted"/>
<evidence type="ECO:0000313" key="1">
    <source>
        <dbReference type="EMBL" id="CAI9917120.1"/>
    </source>
</evidence>
<accession>A0AA86NCT9</accession>
<name>A0AA86NCT9_9EUKA</name>
<evidence type="ECO:0000313" key="2">
    <source>
        <dbReference type="EMBL" id="CAL6087049.1"/>
    </source>
</evidence>
<reference evidence="1" key="1">
    <citation type="submission" date="2023-06" db="EMBL/GenBank/DDBJ databases">
        <authorList>
            <person name="Kurt Z."/>
        </authorList>
    </citation>
    <scope>NUCLEOTIDE SEQUENCE</scope>
</reference>
<protein>
    <submittedName>
        <fullName evidence="2">Hypothetical_protein</fullName>
    </submittedName>
</protein>
<dbReference type="Proteomes" id="UP001642409">
    <property type="component" value="Unassembled WGS sequence"/>
</dbReference>
<evidence type="ECO:0000313" key="3">
    <source>
        <dbReference type="Proteomes" id="UP001642409"/>
    </source>
</evidence>
<comment type="caution">
    <text evidence="1">The sequence shown here is derived from an EMBL/GenBank/DDBJ whole genome shotgun (WGS) entry which is preliminary data.</text>
</comment>
<gene>
    <name evidence="1" type="ORF">HINF_LOCUS4765</name>
    <name evidence="2" type="ORF">HINF_LOCUS63459</name>
</gene>
<keyword evidence="3" id="KW-1185">Reference proteome</keyword>
<dbReference type="AlphaFoldDB" id="A0AA86NCT9"/>
<reference evidence="2 3" key="2">
    <citation type="submission" date="2024-07" db="EMBL/GenBank/DDBJ databases">
        <authorList>
            <person name="Akdeniz Z."/>
        </authorList>
    </citation>
    <scope>NUCLEOTIDE SEQUENCE [LARGE SCALE GENOMIC DNA]</scope>
</reference>
<dbReference type="EMBL" id="CATOUU010000121">
    <property type="protein sequence ID" value="CAI9917120.1"/>
    <property type="molecule type" value="Genomic_DNA"/>
</dbReference>